<dbReference type="PROSITE" id="PS51257">
    <property type="entry name" value="PROKAR_LIPOPROTEIN"/>
    <property type="match status" value="1"/>
</dbReference>
<dbReference type="Pfam" id="PF12887">
    <property type="entry name" value="SICA_alpha"/>
    <property type="match status" value="1"/>
</dbReference>
<reference evidence="3 4" key="1">
    <citation type="submission" date="2014-03" db="EMBL/GenBank/DDBJ databases">
        <title>The Genome Sequence of Plasmodium fragile nilgiri.</title>
        <authorList>
            <consortium name="The Broad Institute Genomics Platform"/>
            <consortium name="The Broad Institute Genome Sequencing Center for Infectious Disease"/>
            <person name="Neafsey D."/>
            <person name="Duraisingh M."/>
            <person name="Young S.K."/>
            <person name="Zeng Q."/>
            <person name="Gargeya S."/>
            <person name="Abouelleil A."/>
            <person name="Alvarado L."/>
            <person name="Chapman S.B."/>
            <person name="Gainer-Dewar J."/>
            <person name="Goldberg J."/>
            <person name="Griggs A."/>
            <person name="Gujja S."/>
            <person name="Hansen M."/>
            <person name="Howarth C."/>
            <person name="Imamovic A."/>
            <person name="Larimer J."/>
            <person name="Pearson M."/>
            <person name="Poon T.W."/>
            <person name="Priest M."/>
            <person name="Roberts A."/>
            <person name="Saif S."/>
            <person name="Shea T."/>
            <person name="Sykes S."/>
            <person name="Wortman J."/>
            <person name="Nusbaum C."/>
            <person name="Birren B."/>
        </authorList>
    </citation>
    <scope>NUCLEOTIDE SEQUENCE [LARGE SCALE GENOMIC DNA]</scope>
    <source>
        <strain evidence="4">nilgiri</strain>
    </source>
</reference>
<protein>
    <recommendedName>
        <fullName evidence="2">Schizont-infected cell agglutination extracellular alpha domain-containing protein</fullName>
    </recommendedName>
</protein>
<feature type="domain" description="Schizont-infected cell agglutination extracellular alpha" evidence="2">
    <location>
        <begin position="3"/>
        <end position="147"/>
    </location>
</feature>
<dbReference type="InterPro" id="IPR024290">
    <property type="entry name" value="SICA_extracell_a"/>
</dbReference>
<feature type="compositionally biased region" description="Low complexity" evidence="1">
    <location>
        <begin position="260"/>
        <end position="274"/>
    </location>
</feature>
<name>A0A0D9QDJ7_PLAFR</name>
<proteinExistence type="predicted"/>
<feature type="compositionally biased region" description="Gly residues" evidence="1">
    <location>
        <begin position="275"/>
        <end position="310"/>
    </location>
</feature>
<feature type="compositionally biased region" description="Polar residues" evidence="1">
    <location>
        <begin position="387"/>
        <end position="400"/>
    </location>
</feature>
<dbReference type="AlphaFoldDB" id="A0A0D9QDJ7"/>
<gene>
    <name evidence="3" type="ORF">AK88_05262</name>
</gene>
<accession>A0A0D9QDJ7</accession>
<evidence type="ECO:0000313" key="4">
    <source>
        <dbReference type="Proteomes" id="UP000054561"/>
    </source>
</evidence>
<evidence type="ECO:0000256" key="1">
    <source>
        <dbReference type="SAM" id="MobiDB-lite"/>
    </source>
</evidence>
<keyword evidence="4" id="KW-1185">Reference proteome</keyword>
<dbReference type="GeneID" id="24270576"/>
<organism evidence="3 4">
    <name type="scientific">Plasmodium fragile</name>
    <dbReference type="NCBI Taxonomy" id="5857"/>
    <lineage>
        <taxon>Eukaryota</taxon>
        <taxon>Sar</taxon>
        <taxon>Alveolata</taxon>
        <taxon>Apicomplexa</taxon>
        <taxon>Aconoidasida</taxon>
        <taxon>Haemosporida</taxon>
        <taxon>Plasmodiidae</taxon>
        <taxon>Plasmodium</taxon>
        <taxon>Plasmodium (Plasmodium)</taxon>
    </lineage>
</organism>
<sequence>MLKEVDDILHELTRILGYSAGWVAGACGSMYNTSETATCFRRCTEIVSLMLYMKGYDYDRQQYTWGKRTVKEKTAEQFKEYLTCVVAGEVLLRLYGRNNAHLEVMHEVSEQLKQETLQGTPVKHGICEKRDFATIIFQSRGIGQGIKNRLDELNATVVTRRGSSGRCGSRRCAWDNTEQADKGDKSKSDRECKENAEHAVIQQTGDTQLIIEWIEATPNSPVMKLFQNIRKPGGSQGKCDIQKKVKEKVQEMQNTVNRTTTTTVRGGARTRGSAPRGGRGGGGAGFGGRGGRGGSVGVGTGRGGGPGGISRGAHPSTPGRAGTGPGDASTTVSKPAPAKPADGQPPSPAKPAPPAPGNGTNTAAKPVAAKPNAAAGKPPVGTKPENTKTAGSTKIVNMQQEDGRHMNGSSTL</sequence>
<dbReference type="EMBL" id="KQ001750">
    <property type="protein sequence ID" value="KJP85110.1"/>
    <property type="molecule type" value="Genomic_DNA"/>
</dbReference>
<evidence type="ECO:0000259" key="2">
    <source>
        <dbReference type="Pfam" id="PF12887"/>
    </source>
</evidence>
<dbReference type="Proteomes" id="UP000054561">
    <property type="component" value="Unassembled WGS sequence"/>
</dbReference>
<feature type="compositionally biased region" description="Low complexity" evidence="1">
    <location>
        <begin position="357"/>
        <end position="380"/>
    </location>
</feature>
<dbReference type="RefSeq" id="XP_012338287.1">
    <property type="nucleotide sequence ID" value="XM_012482864.1"/>
</dbReference>
<feature type="compositionally biased region" description="Pro residues" evidence="1">
    <location>
        <begin position="343"/>
        <end position="356"/>
    </location>
</feature>
<dbReference type="VEuPathDB" id="PlasmoDB:AK88_05262"/>
<feature type="region of interest" description="Disordered" evidence="1">
    <location>
        <begin position="260"/>
        <end position="412"/>
    </location>
</feature>
<evidence type="ECO:0000313" key="3">
    <source>
        <dbReference type="EMBL" id="KJP85110.1"/>
    </source>
</evidence>